<sequence precursor="true">MLASILAIALASPASLAPPGPIPRASVAPQVTEPDVIELLIQRGTPAPFVDTTGTQYTYAGPHGQVRSTPDGGWLATMRVERQSPVASTYIVVGQRGDALDGPVEVFLIPDPEVNQQLTIYGAASGADGRIGWIEWSEATGFLPLALHLDDQRLLSRFDDIAGAPGWRWNQFNGVTLTENGGIFVSGVGLEPTIGNAQPTVANVGTGEMLLNGFDFVPGLSRRIAQIQSFRPSTDGLRWGAVVQTRATSQEAVIVDGELLELAPGFKALEGEPLPPSVAARIGEGTWLRFLSCHVNRGGDVVIEAQATAGGVFQALTLFNGSIACLGGECREVVQLTNDGALLTSRDGEFFGQASLITSAELVDADRDGVADPGYSDVNFLQPPSASASGAPIYFFSLFKEPDGTNRGGLFRTRSTNAGSTVCTAVPNSTGRRGSMMAVGSPVAVDSDLTLEVFGLPRNARGYALFSRALGTPFTPQGSEGTLCLGGAIGRLQTQLFLTGESGTAGIELDLNGLPQPTGSVAAIAGDTWYAQAWHRDLGLSGPTSNFTDAIEVAFD</sequence>
<keyword evidence="1" id="KW-0732">Signal</keyword>
<feature type="signal peptide" evidence="1">
    <location>
        <begin position="1"/>
        <end position="17"/>
    </location>
</feature>
<dbReference type="EMBL" id="CP036434">
    <property type="protein sequence ID" value="QDV04730.1"/>
    <property type="molecule type" value="Genomic_DNA"/>
</dbReference>
<feature type="chain" id="PRO_5022012836" description="FG-GAP repeat protein" evidence="1">
    <location>
        <begin position="18"/>
        <end position="556"/>
    </location>
</feature>
<reference evidence="2 3" key="1">
    <citation type="submission" date="2019-02" db="EMBL/GenBank/DDBJ databases">
        <title>Deep-cultivation of Planctomycetes and their phenomic and genomic characterization uncovers novel biology.</title>
        <authorList>
            <person name="Wiegand S."/>
            <person name="Jogler M."/>
            <person name="Boedeker C."/>
            <person name="Pinto D."/>
            <person name="Vollmers J."/>
            <person name="Rivas-Marin E."/>
            <person name="Kohn T."/>
            <person name="Peeters S.H."/>
            <person name="Heuer A."/>
            <person name="Rast P."/>
            <person name="Oberbeckmann S."/>
            <person name="Bunk B."/>
            <person name="Jeske O."/>
            <person name="Meyerdierks A."/>
            <person name="Storesund J.E."/>
            <person name="Kallscheuer N."/>
            <person name="Luecker S."/>
            <person name="Lage O.M."/>
            <person name="Pohl T."/>
            <person name="Merkel B.J."/>
            <person name="Hornburger P."/>
            <person name="Mueller R.-W."/>
            <person name="Bruemmer F."/>
            <person name="Labrenz M."/>
            <person name="Spormann A.M."/>
            <person name="Op den Camp H."/>
            <person name="Overmann J."/>
            <person name="Amann R."/>
            <person name="Jetten M.S.M."/>
            <person name="Mascher T."/>
            <person name="Medema M.H."/>
            <person name="Devos D.P."/>
            <person name="Kaster A.-K."/>
            <person name="Ovreas L."/>
            <person name="Rohde M."/>
            <person name="Galperin M.Y."/>
            <person name="Jogler C."/>
        </authorList>
    </citation>
    <scope>NUCLEOTIDE SEQUENCE [LARGE SCALE GENOMIC DNA]</scope>
    <source>
        <strain evidence="2 3">Poly30</strain>
    </source>
</reference>
<name>A0A518EKX0_9BACT</name>
<evidence type="ECO:0000313" key="2">
    <source>
        <dbReference type="EMBL" id="QDV04730.1"/>
    </source>
</evidence>
<evidence type="ECO:0000256" key="1">
    <source>
        <dbReference type="SAM" id="SignalP"/>
    </source>
</evidence>
<evidence type="ECO:0000313" key="3">
    <source>
        <dbReference type="Proteomes" id="UP000320390"/>
    </source>
</evidence>
<accession>A0A518EKX0</accession>
<gene>
    <name evidence="2" type="ORF">Poly30_02230</name>
</gene>
<protein>
    <recommendedName>
        <fullName evidence="4">FG-GAP repeat protein</fullName>
    </recommendedName>
</protein>
<dbReference type="AlphaFoldDB" id="A0A518EKX0"/>
<proteinExistence type="predicted"/>
<dbReference type="Proteomes" id="UP000320390">
    <property type="component" value="Chromosome"/>
</dbReference>
<keyword evidence="3" id="KW-1185">Reference proteome</keyword>
<organism evidence="2 3">
    <name type="scientific">Saltatorellus ferox</name>
    <dbReference type="NCBI Taxonomy" id="2528018"/>
    <lineage>
        <taxon>Bacteria</taxon>
        <taxon>Pseudomonadati</taxon>
        <taxon>Planctomycetota</taxon>
        <taxon>Planctomycetia</taxon>
        <taxon>Planctomycetia incertae sedis</taxon>
        <taxon>Saltatorellus</taxon>
    </lineage>
</organism>
<evidence type="ECO:0008006" key="4">
    <source>
        <dbReference type="Google" id="ProtNLM"/>
    </source>
</evidence>